<evidence type="ECO:0000313" key="2">
    <source>
        <dbReference type="Proteomes" id="UP000719412"/>
    </source>
</evidence>
<protein>
    <submittedName>
        <fullName evidence="1">Uncharacterized protein</fullName>
    </submittedName>
</protein>
<proteinExistence type="predicted"/>
<dbReference type="Proteomes" id="UP000719412">
    <property type="component" value="Unassembled WGS sequence"/>
</dbReference>
<name>A0A8J6H9C3_TENMO</name>
<accession>A0A8J6H9C3</accession>
<keyword evidence="2" id="KW-1185">Reference proteome</keyword>
<dbReference type="EMBL" id="JABDTM020028015">
    <property type="protein sequence ID" value="KAH0809628.1"/>
    <property type="molecule type" value="Genomic_DNA"/>
</dbReference>
<organism evidence="1 2">
    <name type="scientific">Tenebrio molitor</name>
    <name type="common">Yellow mealworm beetle</name>
    <dbReference type="NCBI Taxonomy" id="7067"/>
    <lineage>
        <taxon>Eukaryota</taxon>
        <taxon>Metazoa</taxon>
        <taxon>Ecdysozoa</taxon>
        <taxon>Arthropoda</taxon>
        <taxon>Hexapoda</taxon>
        <taxon>Insecta</taxon>
        <taxon>Pterygota</taxon>
        <taxon>Neoptera</taxon>
        <taxon>Endopterygota</taxon>
        <taxon>Coleoptera</taxon>
        <taxon>Polyphaga</taxon>
        <taxon>Cucujiformia</taxon>
        <taxon>Tenebrionidae</taxon>
        <taxon>Tenebrio</taxon>
    </lineage>
</organism>
<sequence length="278" mass="30663">MGLLSFEVGAIPVPTSLIPAVSGAAVGVRGGVSRPRPLLPVESTAPESAPCRMPNFPGVTPPQLRWCNGPGATFHFIGNDFYSIGDAFCPNSSVIVVVNYFIRRLVPAGAIKVVRKVKNLTGERERYCNEQEISTLGQAACEHFRTGEKWSQYHQLAPPPRLRVHFDAADQLILPRHATIKLVDHDKFSPFLVSKPPKKPKLFVGKLTGGWKATDVEKIFEKEVSLEEPFRPVSLLGVGGFLSSRQIHGGSQFDDVKPVTEHIEDDLKYDFRTNTHSI</sequence>
<evidence type="ECO:0000313" key="1">
    <source>
        <dbReference type="EMBL" id="KAH0809628.1"/>
    </source>
</evidence>
<reference evidence="1" key="1">
    <citation type="journal article" date="2020" name="J Insects Food Feed">
        <title>The yellow mealworm (Tenebrio molitor) genome: a resource for the emerging insects as food and feed industry.</title>
        <authorList>
            <person name="Eriksson T."/>
            <person name="Andere A."/>
            <person name="Kelstrup H."/>
            <person name="Emery V."/>
            <person name="Picard C."/>
        </authorList>
    </citation>
    <scope>NUCLEOTIDE SEQUENCE</scope>
    <source>
        <strain evidence="1">Stoneville</strain>
        <tissue evidence="1">Whole head</tissue>
    </source>
</reference>
<reference evidence="1" key="2">
    <citation type="submission" date="2021-08" db="EMBL/GenBank/DDBJ databases">
        <authorList>
            <person name="Eriksson T."/>
        </authorList>
    </citation>
    <scope>NUCLEOTIDE SEQUENCE</scope>
    <source>
        <strain evidence="1">Stoneville</strain>
        <tissue evidence="1">Whole head</tissue>
    </source>
</reference>
<dbReference type="AlphaFoldDB" id="A0A8J6H9C3"/>
<gene>
    <name evidence="1" type="ORF">GEV33_013167</name>
</gene>
<comment type="caution">
    <text evidence="1">The sequence shown here is derived from an EMBL/GenBank/DDBJ whole genome shotgun (WGS) entry which is preliminary data.</text>
</comment>